<dbReference type="GO" id="GO:0003995">
    <property type="term" value="F:acyl-CoA dehydrogenase activity"/>
    <property type="evidence" value="ECO:0007669"/>
    <property type="project" value="TreeGrafter"/>
</dbReference>
<comment type="similarity">
    <text evidence="2 5">Belongs to the acyl-CoA dehydrogenase family.</text>
</comment>
<dbReference type="InterPro" id="IPR006091">
    <property type="entry name" value="Acyl-CoA_Oxase/DH_mid-dom"/>
</dbReference>
<feature type="domain" description="Acyl-CoA oxidase/dehydrogenase middle" evidence="7">
    <location>
        <begin position="152"/>
        <end position="244"/>
    </location>
</feature>
<dbReference type="Gene3D" id="1.10.540.10">
    <property type="entry name" value="Acyl-CoA dehydrogenase/oxidase, N-terminal domain"/>
    <property type="match status" value="1"/>
</dbReference>
<sequence>MVVQVQRRGTDTSMARRTDMRPEITGHDAVKEVGDADRLVEHFRATLAHTFGHRADLDVIGQERGLPPFVLRDVLEAEPMRAFLPTRFGGFGDSLAPSQEVMETAAYHSLALGLTMGISGGLFAQPIAKYADTEVARRILPRLVNGGSLGGLMITEPGHGTDVLSMRTAWQREDDHYRVVGTKHWAGLSGWADYWLVMARPGKKDGDLGNGIDLFVCEQNDPDQQIKLVEKYPSLGLYGIPYGRNHVDVRVPLSHRLQGDRGGLRLMMDLLHRSRSSFAGNAVGFIHRMVDEAVEHCTERVVSGRRLLDYDQVRARIARLQGQWVCASALSLWSSENAGLSTDLSREGQAASSIKTVASDYLQESAQSLLQLVGAKGYALDHIAGRAVVDSRPFQIFEGSNDVLYAQMGAKIADQVRRVGSSNLRELLSRDATTAAGADLAGTQLEIDVDEQPAQRRLVEIGAIASRVFTLSAVLDMGSRGFGGDHISVAVATLREDIETWTSRLRGSLTPDMSTDPILPGAWRHLTGAGTPPGRAS</sequence>
<dbReference type="InterPro" id="IPR037069">
    <property type="entry name" value="AcylCoA_DH/ox_N_sf"/>
</dbReference>
<dbReference type="SUPFAM" id="SSF47203">
    <property type="entry name" value="Acyl-CoA dehydrogenase C-terminal domain-like"/>
    <property type="match status" value="1"/>
</dbReference>
<evidence type="ECO:0000259" key="7">
    <source>
        <dbReference type="Pfam" id="PF02770"/>
    </source>
</evidence>
<dbReference type="CDD" id="cd00567">
    <property type="entry name" value="ACAD"/>
    <property type="match status" value="1"/>
</dbReference>
<feature type="domain" description="Acyl-CoA dehydrogenase/oxidase N-terminal" evidence="8">
    <location>
        <begin position="62"/>
        <end position="146"/>
    </location>
</feature>
<comment type="cofactor">
    <cofactor evidence="1 5">
        <name>FAD</name>
        <dbReference type="ChEBI" id="CHEBI:57692"/>
    </cofactor>
</comment>
<evidence type="ECO:0000259" key="6">
    <source>
        <dbReference type="Pfam" id="PF00441"/>
    </source>
</evidence>
<keyword evidence="4 5" id="KW-0274">FAD</keyword>
<dbReference type="KEGG" id="orz:FNH13_18440"/>
<dbReference type="GO" id="GO:0050660">
    <property type="term" value="F:flavin adenine dinucleotide binding"/>
    <property type="evidence" value="ECO:0007669"/>
    <property type="project" value="InterPro"/>
</dbReference>
<dbReference type="Pfam" id="PF02771">
    <property type="entry name" value="Acyl-CoA_dh_N"/>
    <property type="match status" value="1"/>
</dbReference>
<proteinExistence type="inferred from homology"/>
<dbReference type="SUPFAM" id="SSF56645">
    <property type="entry name" value="Acyl-CoA dehydrogenase NM domain-like"/>
    <property type="match status" value="1"/>
</dbReference>
<feature type="domain" description="Acyl-CoA dehydrogenase/oxidase C-terminal" evidence="6">
    <location>
        <begin position="262"/>
        <end position="411"/>
    </location>
</feature>
<dbReference type="Proteomes" id="UP000315395">
    <property type="component" value="Chromosome"/>
</dbReference>
<keyword evidence="3 5" id="KW-0285">Flavoprotein</keyword>
<keyword evidence="5" id="KW-0560">Oxidoreductase</keyword>
<evidence type="ECO:0000313" key="10">
    <source>
        <dbReference type="Proteomes" id="UP000315395"/>
    </source>
</evidence>
<dbReference type="InterPro" id="IPR009100">
    <property type="entry name" value="AcylCoA_DH/oxidase_NM_dom_sf"/>
</dbReference>
<dbReference type="PANTHER" id="PTHR43884">
    <property type="entry name" value="ACYL-COA DEHYDROGENASE"/>
    <property type="match status" value="1"/>
</dbReference>
<evidence type="ECO:0000256" key="2">
    <source>
        <dbReference type="ARBA" id="ARBA00009347"/>
    </source>
</evidence>
<evidence type="ECO:0000313" key="9">
    <source>
        <dbReference type="EMBL" id="QDO90061.1"/>
    </source>
</evidence>
<gene>
    <name evidence="9" type="ORF">FNH13_18440</name>
</gene>
<evidence type="ECO:0000256" key="3">
    <source>
        <dbReference type="ARBA" id="ARBA00022630"/>
    </source>
</evidence>
<dbReference type="AlphaFoldDB" id="A0A516GEW6"/>
<dbReference type="InterPro" id="IPR046373">
    <property type="entry name" value="Acyl-CoA_Oxase/DH_mid-dom_sf"/>
</dbReference>
<organism evidence="9 10">
    <name type="scientific">Ornithinimicrobium ciconiae</name>
    <dbReference type="NCBI Taxonomy" id="2594265"/>
    <lineage>
        <taxon>Bacteria</taxon>
        <taxon>Bacillati</taxon>
        <taxon>Actinomycetota</taxon>
        <taxon>Actinomycetes</taxon>
        <taxon>Micrococcales</taxon>
        <taxon>Ornithinimicrobiaceae</taxon>
        <taxon>Ornithinimicrobium</taxon>
    </lineage>
</organism>
<dbReference type="EMBL" id="CP041616">
    <property type="protein sequence ID" value="QDO90061.1"/>
    <property type="molecule type" value="Genomic_DNA"/>
</dbReference>
<evidence type="ECO:0000256" key="4">
    <source>
        <dbReference type="ARBA" id="ARBA00022827"/>
    </source>
</evidence>
<reference evidence="9 10" key="1">
    <citation type="submission" date="2019-07" db="EMBL/GenBank/DDBJ databases">
        <title>complete genome sequencing of Ornithinimicrobium sp. H23M54.</title>
        <authorList>
            <person name="Bae J.-W."/>
            <person name="Lee S.-Y."/>
        </authorList>
    </citation>
    <scope>NUCLEOTIDE SEQUENCE [LARGE SCALE GENOMIC DNA]</scope>
    <source>
        <strain evidence="9 10">H23M54</strain>
    </source>
</reference>
<dbReference type="Pfam" id="PF00441">
    <property type="entry name" value="Acyl-CoA_dh_1"/>
    <property type="match status" value="1"/>
</dbReference>
<dbReference type="Gene3D" id="1.20.140.10">
    <property type="entry name" value="Butyryl-CoA Dehydrogenase, subunit A, domain 3"/>
    <property type="match status" value="1"/>
</dbReference>
<protein>
    <submittedName>
        <fullName evidence="9">Acyl-CoA dehydrogenase family protein</fullName>
    </submittedName>
</protein>
<evidence type="ECO:0000256" key="5">
    <source>
        <dbReference type="RuleBase" id="RU362125"/>
    </source>
</evidence>
<dbReference type="PANTHER" id="PTHR43884:SF12">
    <property type="entry name" value="ISOVALERYL-COA DEHYDROGENASE, MITOCHONDRIAL-RELATED"/>
    <property type="match status" value="1"/>
</dbReference>
<dbReference type="Gene3D" id="2.40.110.10">
    <property type="entry name" value="Butyryl-CoA Dehydrogenase, subunit A, domain 2"/>
    <property type="match status" value="1"/>
</dbReference>
<name>A0A516GEW6_9MICO</name>
<dbReference type="InterPro" id="IPR013786">
    <property type="entry name" value="AcylCoA_DH/ox_N"/>
</dbReference>
<dbReference type="Pfam" id="PF02770">
    <property type="entry name" value="Acyl-CoA_dh_M"/>
    <property type="match status" value="1"/>
</dbReference>
<evidence type="ECO:0000259" key="8">
    <source>
        <dbReference type="Pfam" id="PF02771"/>
    </source>
</evidence>
<dbReference type="InterPro" id="IPR009075">
    <property type="entry name" value="AcylCo_DH/oxidase_C"/>
</dbReference>
<keyword evidence="10" id="KW-1185">Reference proteome</keyword>
<dbReference type="OrthoDB" id="9802867at2"/>
<accession>A0A516GEW6</accession>
<evidence type="ECO:0000256" key="1">
    <source>
        <dbReference type="ARBA" id="ARBA00001974"/>
    </source>
</evidence>
<dbReference type="InterPro" id="IPR036250">
    <property type="entry name" value="AcylCo_DH-like_C"/>
</dbReference>